<comment type="caution">
    <text evidence="3">The sequence shown here is derived from an EMBL/GenBank/DDBJ whole genome shotgun (WGS) entry which is preliminary data.</text>
</comment>
<keyword evidence="3" id="KW-0238">DNA-binding</keyword>
<dbReference type="Proteomes" id="UP000249819">
    <property type="component" value="Unassembled WGS sequence"/>
</dbReference>
<dbReference type="InterPro" id="IPR051271">
    <property type="entry name" value="2C-system_Tx_regulators"/>
</dbReference>
<dbReference type="InterPro" id="IPR001789">
    <property type="entry name" value="Sig_transdc_resp-reg_receiver"/>
</dbReference>
<dbReference type="PANTHER" id="PTHR45526:SF1">
    <property type="entry name" value="TRANSCRIPTIONAL REGULATORY PROTEIN DCUR-RELATED"/>
    <property type="match status" value="1"/>
</dbReference>
<organism evidence="3 4">
    <name type="scientific">Chitinophaga dinghuensis</name>
    <dbReference type="NCBI Taxonomy" id="1539050"/>
    <lineage>
        <taxon>Bacteria</taxon>
        <taxon>Pseudomonadati</taxon>
        <taxon>Bacteroidota</taxon>
        <taxon>Chitinophagia</taxon>
        <taxon>Chitinophagales</taxon>
        <taxon>Chitinophagaceae</taxon>
        <taxon>Chitinophaga</taxon>
    </lineage>
</organism>
<dbReference type="SMART" id="SM00850">
    <property type="entry name" value="LytTR"/>
    <property type="match status" value="1"/>
</dbReference>
<dbReference type="PROSITE" id="PS50110">
    <property type="entry name" value="RESPONSE_REGULATORY"/>
    <property type="match status" value="1"/>
</dbReference>
<name>A0A327WCQ4_9BACT</name>
<evidence type="ECO:0000313" key="4">
    <source>
        <dbReference type="Proteomes" id="UP000249819"/>
    </source>
</evidence>
<dbReference type="GO" id="GO:0000156">
    <property type="term" value="F:phosphorelay response regulator activity"/>
    <property type="evidence" value="ECO:0007669"/>
    <property type="project" value="TreeGrafter"/>
</dbReference>
<dbReference type="PANTHER" id="PTHR45526">
    <property type="entry name" value="TRANSCRIPTIONAL REGULATORY PROTEIN DPIA"/>
    <property type="match status" value="1"/>
</dbReference>
<sequence length="233" mass="27105">MQLECIIIEDEPLSLEKTAGFVAKVPYLKLAGTFYSSMDALQYLKEHKTDLIFLDIEMEGLTGIELLQSLQQRPAVIITSAFEKYALKGYELNVVDYLLKPFDFPRFLQAVDKVAVRDNVAARTERNFFMIQHSWRTQKVCYQDVLYIEGMREYRCIYTAKEKILTLQSFIELEQMLDATKICRIHKSWMVNVEKVEFIEKGQVKIGDKFLPLSETYKSGFYKVMGLSESGER</sequence>
<proteinExistence type="predicted"/>
<dbReference type="AlphaFoldDB" id="A0A327WCQ4"/>
<protein>
    <submittedName>
        <fullName evidence="3">DNA-binding LytR/AlgR family response regulator</fullName>
    </submittedName>
</protein>
<dbReference type="EMBL" id="QLMA01000001">
    <property type="protein sequence ID" value="RAJ88019.1"/>
    <property type="molecule type" value="Genomic_DNA"/>
</dbReference>
<evidence type="ECO:0000259" key="2">
    <source>
        <dbReference type="PROSITE" id="PS50110"/>
    </source>
</evidence>
<dbReference type="RefSeq" id="WP_111590676.1">
    <property type="nucleotide sequence ID" value="NZ_QLMA01000001.1"/>
</dbReference>
<dbReference type="Gene3D" id="2.40.50.1020">
    <property type="entry name" value="LytTr DNA-binding domain"/>
    <property type="match status" value="1"/>
</dbReference>
<dbReference type="OrthoDB" id="1646880at2"/>
<gene>
    <name evidence="3" type="ORF">CLV59_101784</name>
</gene>
<dbReference type="Pfam" id="PF00072">
    <property type="entry name" value="Response_reg"/>
    <property type="match status" value="1"/>
</dbReference>
<dbReference type="Pfam" id="PF04397">
    <property type="entry name" value="LytTR"/>
    <property type="match status" value="1"/>
</dbReference>
<dbReference type="InterPro" id="IPR011006">
    <property type="entry name" value="CheY-like_superfamily"/>
</dbReference>
<keyword evidence="4" id="KW-1185">Reference proteome</keyword>
<dbReference type="InterPro" id="IPR007492">
    <property type="entry name" value="LytTR_DNA-bd_dom"/>
</dbReference>
<dbReference type="SUPFAM" id="SSF52172">
    <property type="entry name" value="CheY-like"/>
    <property type="match status" value="1"/>
</dbReference>
<reference evidence="3 4" key="1">
    <citation type="submission" date="2018-06" db="EMBL/GenBank/DDBJ databases">
        <title>Genomic Encyclopedia of Archaeal and Bacterial Type Strains, Phase II (KMG-II): from individual species to whole genera.</title>
        <authorList>
            <person name="Goeker M."/>
        </authorList>
    </citation>
    <scope>NUCLEOTIDE SEQUENCE [LARGE SCALE GENOMIC DNA]</scope>
    <source>
        <strain evidence="3 4">DSM 29821</strain>
    </source>
</reference>
<evidence type="ECO:0000313" key="3">
    <source>
        <dbReference type="EMBL" id="RAJ88019.1"/>
    </source>
</evidence>
<dbReference type="GO" id="GO:0003677">
    <property type="term" value="F:DNA binding"/>
    <property type="evidence" value="ECO:0007669"/>
    <property type="project" value="UniProtKB-KW"/>
</dbReference>
<dbReference type="SMART" id="SM00448">
    <property type="entry name" value="REC"/>
    <property type="match status" value="1"/>
</dbReference>
<dbReference type="Gene3D" id="3.40.50.2300">
    <property type="match status" value="1"/>
</dbReference>
<keyword evidence="1" id="KW-0597">Phosphoprotein</keyword>
<feature type="modified residue" description="4-aspartylphosphate" evidence="1">
    <location>
        <position position="55"/>
    </location>
</feature>
<accession>A0A327WCQ4</accession>
<evidence type="ECO:0000256" key="1">
    <source>
        <dbReference type="PROSITE-ProRule" id="PRU00169"/>
    </source>
</evidence>
<feature type="domain" description="Response regulatory" evidence="2">
    <location>
        <begin position="4"/>
        <end position="115"/>
    </location>
</feature>